<feature type="transmembrane region" description="Helical" evidence="8">
    <location>
        <begin position="285"/>
        <end position="307"/>
    </location>
</feature>
<comment type="subcellular location">
    <subcellularLocation>
        <location evidence="1">Cell membrane</location>
        <topology evidence="1">Multi-pass membrane protein</topology>
    </subcellularLocation>
</comment>
<sequence length="372" mass="41465">MNKLKESRLFFWTIELLAFATLIFVSTKIGFLFEPIGTFVSTLFAPVLVAGFLYYIMNPLINFLENRLKIKRIWGILLVFIVLIVLFVLLVVNLIPNLLEQLTQLIQNFPAMMKEGQKQFNLLVERPELKNIDLQKYLNELNLSTSKFITGAFSGVTDSLLSIIGIVSSVTIVVITVPIVLFYMFKDGEKFPKAVQRFVPLKYKEEVGSLLTDVDHTLSSFISGQAIVCLYVAVCTSLGYWAIGLPYALLLGVIAGAMDIIPYLGPWLGVTPAILIAFTRSPFEALLVAIIVIVTQVGESNIVYPLVMGKSLDMHPLTIVFILLVAGNLAGLIGMILGIPLYAVLKIVLHHLYGMVDDRREIPLNREEIDEV</sequence>
<feature type="transmembrane region" description="Helical" evidence="8">
    <location>
        <begin position="228"/>
        <end position="254"/>
    </location>
</feature>
<protein>
    <submittedName>
        <fullName evidence="9">Putative transport protein</fullName>
    </submittedName>
</protein>
<dbReference type="GeneID" id="89588021"/>
<keyword evidence="3" id="KW-0813">Transport</keyword>
<keyword evidence="7 8" id="KW-0472">Membrane</keyword>
<feature type="transmembrane region" description="Helical" evidence="8">
    <location>
        <begin position="9"/>
        <end position="33"/>
    </location>
</feature>
<feature type="transmembrane region" description="Helical" evidence="8">
    <location>
        <begin position="73"/>
        <end position="95"/>
    </location>
</feature>
<dbReference type="GO" id="GO:0055085">
    <property type="term" value="P:transmembrane transport"/>
    <property type="evidence" value="ECO:0007669"/>
    <property type="project" value="TreeGrafter"/>
</dbReference>
<dbReference type="EMBL" id="JQBS01000017">
    <property type="protein sequence ID" value="KRN57080.1"/>
    <property type="molecule type" value="Genomic_DNA"/>
</dbReference>
<dbReference type="Pfam" id="PF01594">
    <property type="entry name" value="AI-2E_transport"/>
    <property type="match status" value="1"/>
</dbReference>
<organism evidence="9 10">
    <name type="scientific">Carnobacterium divergens DSM 20623</name>
    <dbReference type="NCBI Taxonomy" id="1449336"/>
    <lineage>
        <taxon>Bacteria</taxon>
        <taxon>Bacillati</taxon>
        <taxon>Bacillota</taxon>
        <taxon>Bacilli</taxon>
        <taxon>Lactobacillales</taxon>
        <taxon>Carnobacteriaceae</taxon>
        <taxon>Carnobacterium</taxon>
    </lineage>
</organism>
<dbReference type="AlphaFoldDB" id="A0A0R2HX09"/>
<dbReference type="PATRIC" id="fig|1449336.4.peg.747"/>
<feature type="transmembrane region" description="Helical" evidence="8">
    <location>
        <begin position="39"/>
        <end position="61"/>
    </location>
</feature>
<evidence type="ECO:0000313" key="10">
    <source>
        <dbReference type="Proteomes" id="UP000051658"/>
    </source>
</evidence>
<keyword evidence="4" id="KW-1003">Cell membrane</keyword>
<feature type="transmembrane region" description="Helical" evidence="8">
    <location>
        <begin position="260"/>
        <end position="278"/>
    </location>
</feature>
<comment type="caution">
    <text evidence="9">The sequence shown here is derived from an EMBL/GenBank/DDBJ whole genome shotgun (WGS) entry which is preliminary data.</text>
</comment>
<dbReference type="InterPro" id="IPR002549">
    <property type="entry name" value="AI-2E-like"/>
</dbReference>
<feature type="transmembrane region" description="Helical" evidence="8">
    <location>
        <begin position="160"/>
        <end position="185"/>
    </location>
</feature>
<evidence type="ECO:0000256" key="8">
    <source>
        <dbReference type="SAM" id="Phobius"/>
    </source>
</evidence>
<evidence type="ECO:0000256" key="6">
    <source>
        <dbReference type="ARBA" id="ARBA00022989"/>
    </source>
</evidence>
<dbReference type="PANTHER" id="PTHR21716:SF53">
    <property type="entry name" value="PERMEASE PERM-RELATED"/>
    <property type="match status" value="1"/>
</dbReference>
<evidence type="ECO:0000313" key="9">
    <source>
        <dbReference type="EMBL" id="KRN57080.1"/>
    </source>
</evidence>
<name>A0A0R2HX09_CARDV</name>
<gene>
    <name evidence="9" type="ORF">IV74_GL000731</name>
</gene>
<dbReference type="Proteomes" id="UP000051658">
    <property type="component" value="Unassembled WGS sequence"/>
</dbReference>
<proteinExistence type="inferred from homology"/>
<reference evidence="9 10" key="1">
    <citation type="journal article" date="2015" name="Genome Announc.">
        <title>Expanding the biotechnology potential of lactobacilli through comparative genomics of 213 strains and associated genera.</title>
        <authorList>
            <person name="Sun Z."/>
            <person name="Harris H.M."/>
            <person name="McCann A."/>
            <person name="Guo C."/>
            <person name="Argimon S."/>
            <person name="Zhang W."/>
            <person name="Yang X."/>
            <person name="Jeffery I.B."/>
            <person name="Cooney J.C."/>
            <person name="Kagawa T.F."/>
            <person name="Liu W."/>
            <person name="Song Y."/>
            <person name="Salvetti E."/>
            <person name="Wrobel A."/>
            <person name="Rasinkangas P."/>
            <person name="Parkhill J."/>
            <person name="Rea M.C."/>
            <person name="O'Sullivan O."/>
            <person name="Ritari J."/>
            <person name="Douillard F.P."/>
            <person name="Paul Ross R."/>
            <person name="Yang R."/>
            <person name="Briner A.E."/>
            <person name="Felis G.E."/>
            <person name="de Vos W.M."/>
            <person name="Barrangou R."/>
            <person name="Klaenhammer T.R."/>
            <person name="Caufield P.W."/>
            <person name="Cui Y."/>
            <person name="Zhang H."/>
            <person name="O'Toole P.W."/>
        </authorList>
    </citation>
    <scope>NUCLEOTIDE SEQUENCE [LARGE SCALE GENOMIC DNA]</scope>
    <source>
        <strain evidence="9 10">DSM 20623</strain>
    </source>
</reference>
<dbReference type="GO" id="GO:0005886">
    <property type="term" value="C:plasma membrane"/>
    <property type="evidence" value="ECO:0007669"/>
    <property type="project" value="UniProtKB-SubCell"/>
</dbReference>
<keyword evidence="6 8" id="KW-1133">Transmembrane helix</keyword>
<evidence type="ECO:0000256" key="1">
    <source>
        <dbReference type="ARBA" id="ARBA00004651"/>
    </source>
</evidence>
<accession>A0A0R2HX09</accession>
<feature type="transmembrane region" description="Helical" evidence="8">
    <location>
        <begin position="319"/>
        <end position="345"/>
    </location>
</feature>
<keyword evidence="5 8" id="KW-0812">Transmembrane</keyword>
<evidence type="ECO:0000256" key="3">
    <source>
        <dbReference type="ARBA" id="ARBA00022448"/>
    </source>
</evidence>
<keyword evidence="10" id="KW-1185">Reference proteome</keyword>
<dbReference type="RefSeq" id="WP_034571743.1">
    <property type="nucleotide sequence ID" value="NZ_JQBS01000017.1"/>
</dbReference>
<evidence type="ECO:0000256" key="7">
    <source>
        <dbReference type="ARBA" id="ARBA00023136"/>
    </source>
</evidence>
<evidence type="ECO:0000256" key="5">
    <source>
        <dbReference type="ARBA" id="ARBA00022692"/>
    </source>
</evidence>
<comment type="similarity">
    <text evidence="2">Belongs to the autoinducer-2 exporter (AI-2E) (TC 2.A.86) family.</text>
</comment>
<evidence type="ECO:0000256" key="4">
    <source>
        <dbReference type="ARBA" id="ARBA00022475"/>
    </source>
</evidence>
<dbReference type="eggNOG" id="COG0628">
    <property type="taxonomic scope" value="Bacteria"/>
</dbReference>
<dbReference type="PANTHER" id="PTHR21716">
    <property type="entry name" value="TRANSMEMBRANE PROTEIN"/>
    <property type="match status" value="1"/>
</dbReference>
<evidence type="ECO:0000256" key="2">
    <source>
        <dbReference type="ARBA" id="ARBA00009773"/>
    </source>
</evidence>